<proteinExistence type="predicted"/>
<sequence length="318" mass="35418">MMARVENDMQQLHFGQQLDTYLWIRLYYGLLRAIAGLPTEPLVFHNPIEAHEQFVRTFGENAGSTSIEDLIAKRDKLVPVLYSDLVRIMKPRLQKGGHPKVYGVAITQLDLAMYRAISKESEGAMSPPDNGARNKLLELLGNLAEKYNPKGGQASATMERQEIAPATEISTPVSNTAPKQNSTFRKRPWSESETAYLELLFIKIKAAAATTEGLKMPEPARVTKALNELCKSRDSGFIPRDTSQVGSYFRRSQSFLSQLRQDSGLPLGRGDEGYMPTITESEFQEYLKNRQAVADNETIVGQTVETGESSKSGASRKR</sequence>
<name>A0A6A5KA39_9PLEO</name>
<protein>
    <submittedName>
        <fullName evidence="2">Uncharacterized protein</fullName>
    </submittedName>
</protein>
<dbReference type="AlphaFoldDB" id="A0A6A5KA39"/>
<feature type="compositionally biased region" description="Polar residues" evidence="1">
    <location>
        <begin position="299"/>
        <end position="318"/>
    </location>
</feature>
<evidence type="ECO:0000256" key="1">
    <source>
        <dbReference type="SAM" id="MobiDB-lite"/>
    </source>
</evidence>
<keyword evidence="3" id="KW-1185">Reference proteome</keyword>
<organism evidence="2 3">
    <name type="scientific">Decorospora gaudefroyi</name>
    <dbReference type="NCBI Taxonomy" id="184978"/>
    <lineage>
        <taxon>Eukaryota</taxon>
        <taxon>Fungi</taxon>
        <taxon>Dikarya</taxon>
        <taxon>Ascomycota</taxon>
        <taxon>Pezizomycotina</taxon>
        <taxon>Dothideomycetes</taxon>
        <taxon>Pleosporomycetidae</taxon>
        <taxon>Pleosporales</taxon>
        <taxon>Pleosporineae</taxon>
        <taxon>Pleosporaceae</taxon>
        <taxon>Decorospora</taxon>
    </lineage>
</organism>
<evidence type="ECO:0000313" key="3">
    <source>
        <dbReference type="Proteomes" id="UP000800040"/>
    </source>
</evidence>
<gene>
    <name evidence="2" type="ORF">BDW02DRAFT_571511</name>
</gene>
<accession>A0A6A5KA39</accession>
<feature type="region of interest" description="Disordered" evidence="1">
    <location>
        <begin position="297"/>
        <end position="318"/>
    </location>
</feature>
<dbReference type="OrthoDB" id="3800368at2759"/>
<evidence type="ECO:0000313" key="2">
    <source>
        <dbReference type="EMBL" id="KAF1831937.1"/>
    </source>
</evidence>
<dbReference type="Proteomes" id="UP000800040">
    <property type="component" value="Unassembled WGS sequence"/>
</dbReference>
<reference evidence="2" key="1">
    <citation type="submission" date="2020-01" db="EMBL/GenBank/DDBJ databases">
        <authorList>
            <consortium name="DOE Joint Genome Institute"/>
            <person name="Haridas S."/>
            <person name="Albert R."/>
            <person name="Binder M."/>
            <person name="Bloem J."/>
            <person name="Labutti K."/>
            <person name="Salamov A."/>
            <person name="Andreopoulos B."/>
            <person name="Baker S.E."/>
            <person name="Barry K."/>
            <person name="Bills G."/>
            <person name="Bluhm B.H."/>
            <person name="Cannon C."/>
            <person name="Castanera R."/>
            <person name="Culley D.E."/>
            <person name="Daum C."/>
            <person name="Ezra D."/>
            <person name="Gonzalez J.B."/>
            <person name="Henrissat B."/>
            <person name="Kuo A."/>
            <person name="Liang C."/>
            <person name="Lipzen A."/>
            <person name="Lutzoni F."/>
            <person name="Magnuson J."/>
            <person name="Mondo S."/>
            <person name="Nolan M."/>
            <person name="Ohm R."/>
            <person name="Pangilinan J."/>
            <person name="Park H.-J."/>
            <person name="Ramirez L."/>
            <person name="Alfaro M."/>
            <person name="Sun H."/>
            <person name="Tritt A."/>
            <person name="Yoshinaga Y."/>
            <person name="Zwiers L.-H."/>
            <person name="Turgeon B.G."/>
            <person name="Goodwin S.B."/>
            <person name="Spatafora J.W."/>
            <person name="Crous P.W."/>
            <person name="Grigoriev I.V."/>
        </authorList>
    </citation>
    <scope>NUCLEOTIDE SEQUENCE</scope>
    <source>
        <strain evidence="2">P77</strain>
    </source>
</reference>
<dbReference type="EMBL" id="ML975350">
    <property type="protein sequence ID" value="KAF1831937.1"/>
    <property type="molecule type" value="Genomic_DNA"/>
</dbReference>